<comment type="caution">
    <text evidence="2">The sequence shown here is derived from an EMBL/GenBank/DDBJ whole genome shotgun (WGS) entry which is preliminary data.</text>
</comment>
<accession>A0A5N6LG33</accession>
<gene>
    <name evidence="2" type="ORF">E3N88_43036</name>
</gene>
<keyword evidence="1" id="KW-1133">Transmembrane helix</keyword>
<proteinExistence type="predicted"/>
<feature type="transmembrane region" description="Helical" evidence="1">
    <location>
        <begin position="27"/>
        <end position="48"/>
    </location>
</feature>
<keyword evidence="1" id="KW-0812">Transmembrane</keyword>
<protein>
    <submittedName>
        <fullName evidence="2">Uncharacterized protein</fullName>
    </submittedName>
</protein>
<sequence>MLVRVLKSWLRSLAKNTMSYCQGKYDVAPIFDAVSMLAPVLVTGYVWICRTLRRVRSKVMEPCAGISPLLRSVAVVV</sequence>
<dbReference type="Proteomes" id="UP000326396">
    <property type="component" value="Unassembled WGS sequence"/>
</dbReference>
<keyword evidence="1" id="KW-0472">Membrane</keyword>
<evidence type="ECO:0000313" key="2">
    <source>
        <dbReference type="EMBL" id="KAD1300134.1"/>
    </source>
</evidence>
<dbReference type="EMBL" id="SZYD01000880">
    <property type="protein sequence ID" value="KAD1300134.1"/>
    <property type="molecule type" value="Genomic_DNA"/>
</dbReference>
<evidence type="ECO:0000256" key="1">
    <source>
        <dbReference type="SAM" id="Phobius"/>
    </source>
</evidence>
<reference evidence="2 3" key="1">
    <citation type="submission" date="2019-05" db="EMBL/GenBank/DDBJ databases">
        <title>Mikania micrantha, genome provides insights into the molecular mechanism of rapid growth.</title>
        <authorList>
            <person name="Liu B."/>
        </authorList>
    </citation>
    <scope>NUCLEOTIDE SEQUENCE [LARGE SCALE GENOMIC DNA]</scope>
    <source>
        <strain evidence="2">NLD-2019</strain>
        <tissue evidence="2">Leaf</tissue>
    </source>
</reference>
<name>A0A5N6LG33_9ASTR</name>
<organism evidence="2 3">
    <name type="scientific">Mikania micrantha</name>
    <name type="common">bitter vine</name>
    <dbReference type="NCBI Taxonomy" id="192012"/>
    <lineage>
        <taxon>Eukaryota</taxon>
        <taxon>Viridiplantae</taxon>
        <taxon>Streptophyta</taxon>
        <taxon>Embryophyta</taxon>
        <taxon>Tracheophyta</taxon>
        <taxon>Spermatophyta</taxon>
        <taxon>Magnoliopsida</taxon>
        <taxon>eudicotyledons</taxon>
        <taxon>Gunneridae</taxon>
        <taxon>Pentapetalae</taxon>
        <taxon>asterids</taxon>
        <taxon>campanulids</taxon>
        <taxon>Asterales</taxon>
        <taxon>Asteraceae</taxon>
        <taxon>Asteroideae</taxon>
        <taxon>Heliantheae alliance</taxon>
        <taxon>Eupatorieae</taxon>
        <taxon>Mikania</taxon>
    </lineage>
</organism>
<keyword evidence="3" id="KW-1185">Reference proteome</keyword>
<evidence type="ECO:0000313" key="3">
    <source>
        <dbReference type="Proteomes" id="UP000326396"/>
    </source>
</evidence>
<dbReference type="AlphaFoldDB" id="A0A5N6LG33"/>